<dbReference type="AlphaFoldDB" id="A0A0D8HMV3"/>
<dbReference type="PANTHER" id="PTHR46623">
    <property type="entry name" value="CARBOXYMETHYLENEBUTENOLIDASE-RELATED"/>
    <property type="match status" value="1"/>
</dbReference>
<comment type="caution">
    <text evidence="2">The sequence shown here is derived from an EMBL/GenBank/DDBJ whole genome shotgun (WGS) entry which is preliminary data.</text>
</comment>
<dbReference type="InterPro" id="IPR029058">
    <property type="entry name" value="AB_hydrolase_fold"/>
</dbReference>
<dbReference type="Pfam" id="PF01738">
    <property type="entry name" value="DLH"/>
    <property type="match status" value="1"/>
</dbReference>
<sequence>MRDRSIYCETVNFPGFNGDIIEGYLAKSVGETSTGSVVVIHHMPGYDRETKAIARRIADMGFNALCPNLHYRDAPKAQSDDAAAASRANGGVPDDRLIGDVAGASEYLRSLDNSSGTMGVIGYCSGGRQAFLAACNLDFDAVVDCYGAFVVNSPAPEFPIRVLPVADQAANLSGALLGLFGIEDTFPSPDEVKELERILTSLDKVHEFHTFENAGHGFFAADRPSYRIEAANKGWVLVEEFFNRML</sequence>
<proteinExistence type="predicted"/>
<dbReference type="Gene3D" id="3.40.50.1820">
    <property type="entry name" value="alpha/beta hydrolase"/>
    <property type="match status" value="1"/>
</dbReference>
<protein>
    <submittedName>
        <fullName evidence="2">Carboxymethylenebutenolidase</fullName>
        <ecNumber evidence="2">3.1.1.45</ecNumber>
    </submittedName>
</protein>
<dbReference type="InterPro" id="IPR051049">
    <property type="entry name" value="Dienelactone_hydrolase-like"/>
</dbReference>
<dbReference type="EC" id="3.1.1.45" evidence="2"/>
<evidence type="ECO:0000313" key="3">
    <source>
        <dbReference type="Proteomes" id="UP000032360"/>
    </source>
</evidence>
<dbReference type="STRING" id="1280514.AXFE_07890"/>
<dbReference type="Proteomes" id="UP000032360">
    <property type="component" value="Unassembled WGS sequence"/>
</dbReference>
<dbReference type="EMBL" id="JXYS01000018">
    <property type="protein sequence ID" value="KJF18401.1"/>
    <property type="molecule type" value="Genomic_DNA"/>
</dbReference>
<gene>
    <name evidence="2" type="primary">clcD2</name>
    <name evidence="2" type="ORF">AXFE_07890</name>
</gene>
<keyword evidence="2" id="KW-0378">Hydrolase</keyword>
<feature type="domain" description="Dienelactone hydrolase" evidence="1">
    <location>
        <begin position="21"/>
        <end position="245"/>
    </location>
</feature>
<dbReference type="InterPro" id="IPR002925">
    <property type="entry name" value="Dienelactn_hydro"/>
</dbReference>
<dbReference type="PANTHER" id="PTHR46623:SF6">
    <property type="entry name" value="ALPHA_BETA-HYDROLASES SUPERFAMILY PROTEIN"/>
    <property type="match status" value="1"/>
</dbReference>
<name>A0A0D8HMV3_9ACTN</name>
<dbReference type="SUPFAM" id="SSF53474">
    <property type="entry name" value="alpha/beta-Hydrolases"/>
    <property type="match status" value="1"/>
</dbReference>
<dbReference type="RefSeq" id="WP_082058460.1">
    <property type="nucleotide sequence ID" value="NZ_JXYS01000018.1"/>
</dbReference>
<evidence type="ECO:0000259" key="1">
    <source>
        <dbReference type="Pfam" id="PF01738"/>
    </source>
</evidence>
<organism evidence="2 3">
    <name type="scientific">Acidithrix ferrooxidans</name>
    <dbReference type="NCBI Taxonomy" id="1280514"/>
    <lineage>
        <taxon>Bacteria</taxon>
        <taxon>Bacillati</taxon>
        <taxon>Actinomycetota</taxon>
        <taxon>Acidimicrobiia</taxon>
        <taxon>Acidimicrobiales</taxon>
        <taxon>Acidimicrobiaceae</taxon>
        <taxon>Acidithrix</taxon>
    </lineage>
</organism>
<reference evidence="2 3" key="1">
    <citation type="submission" date="2015-01" db="EMBL/GenBank/DDBJ databases">
        <title>Draft genome of the acidophilic iron oxidizer Acidithrix ferrooxidans strain Py-F3.</title>
        <authorList>
            <person name="Poehlein A."/>
            <person name="Eisen S."/>
            <person name="Schloemann M."/>
            <person name="Johnson B.D."/>
            <person name="Daniel R."/>
            <person name="Muehling M."/>
        </authorList>
    </citation>
    <scope>NUCLEOTIDE SEQUENCE [LARGE SCALE GENOMIC DNA]</scope>
    <source>
        <strain evidence="2 3">Py-F3</strain>
    </source>
</reference>
<evidence type="ECO:0000313" key="2">
    <source>
        <dbReference type="EMBL" id="KJF18401.1"/>
    </source>
</evidence>
<accession>A0A0D8HMV3</accession>
<dbReference type="GO" id="GO:0008806">
    <property type="term" value="F:carboxymethylenebutenolidase activity"/>
    <property type="evidence" value="ECO:0007669"/>
    <property type="project" value="UniProtKB-EC"/>
</dbReference>
<keyword evidence="3" id="KW-1185">Reference proteome</keyword>